<feature type="transmembrane region" description="Helical" evidence="1">
    <location>
        <begin position="32"/>
        <end position="51"/>
    </location>
</feature>
<dbReference type="InterPro" id="IPR045938">
    <property type="entry name" value="DUF6358"/>
</dbReference>
<dbReference type="RefSeq" id="WP_136873609.1">
    <property type="nucleotide sequence ID" value="NZ_SWBO01000001.1"/>
</dbReference>
<dbReference type="Proteomes" id="UP000310477">
    <property type="component" value="Unassembled WGS sequence"/>
</dbReference>
<keyword evidence="1" id="KW-1133">Transmembrane helix</keyword>
<proteinExistence type="predicted"/>
<reference evidence="2 3" key="1">
    <citation type="submission" date="2019-04" db="EMBL/GenBank/DDBJ databases">
        <title>Pedobacter sp. AR-2-6 sp. nov., isolated from Arctic soil.</title>
        <authorList>
            <person name="Dahal R.H."/>
            <person name="Kim D.-U."/>
        </authorList>
    </citation>
    <scope>NUCLEOTIDE SEQUENCE [LARGE SCALE GENOMIC DNA]</scope>
    <source>
        <strain evidence="2 3">AR-2-6</strain>
    </source>
</reference>
<evidence type="ECO:0000313" key="3">
    <source>
        <dbReference type="Proteomes" id="UP000310477"/>
    </source>
</evidence>
<name>A0A4U1CAZ9_9SPHI</name>
<accession>A0A4U1CAZ9</accession>
<feature type="transmembrane region" description="Helical" evidence="1">
    <location>
        <begin position="5"/>
        <end position="26"/>
    </location>
</feature>
<dbReference type="EMBL" id="SWBO01000001">
    <property type="protein sequence ID" value="TKC03216.1"/>
    <property type="molecule type" value="Genomic_DNA"/>
</dbReference>
<keyword evidence="1" id="KW-0472">Membrane</keyword>
<dbReference type="Pfam" id="PF19885">
    <property type="entry name" value="DUF6358"/>
    <property type="match status" value="1"/>
</dbReference>
<dbReference type="AlphaFoldDB" id="A0A4U1CAZ9"/>
<sequence length="61" mass="6847">MKKKIFLNVLFNIGIILCIIGIGWAYNNNSPLVVAFFAAALVAFAYVKIQLIKSLNKDFKK</sequence>
<keyword evidence="3" id="KW-1185">Reference proteome</keyword>
<organism evidence="2 3">
    <name type="scientific">Pedobacter cryotolerans</name>
    <dbReference type="NCBI Taxonomy" id="2571270"/>
    <lineage>
        <taxon>Bacteria</taxon>
        <taxon>Pseudomonadati</taxon>
        <taxon>Bacteroidota</taxon>
        <taxon>Sphingobacteriia</taxon>
        <taxon>Sphingobacteriales</taxon>
        <taxon>Sphingobacteriaceae</taxon>
        <taxon>Pedobacter</taxon>
    </lineage>
</organism>
<comment type="caution">
    <text evidence="2">The sequence shown here is derived from an EMBL/GenBank/DDBJ whole genome shotgun (WGS) entry which is preliminary data.</text>
</comment>
<evidence type="ECO:0000256" key="1">
    <source>
        <dbReference type="SAM" id="Phobius"/>
    </source>
</evidence>
<keyword evidence="1" id="KW-0812">Transmembrane</keyword>
<gene>
    <name evidence="2" type="ORF">FA045_01205</name>
</gene>
<protein>
    <submittedName>
        <fullName evidence="2">Uncharacterized protein</fullName>
    </submittedName>
</protein>
<evidence type="ECO:0000313" key="2">
    <source>
        <dbReference type="EMBL" id="TKC03216.1"/>
    </source>
</evidence>